<name>A0A2I7GTY6_9RHOB</name>
<dbReference type="Gene3D" id="1.20.120.160">
    <property type="entry name" value="HPT domain"/>
    <property type="match status" value="1"/>
</dbReference>
<accession>A0A2I7GTY6</accession>
<evidence type="ECO:0000313" key="3">
    <source>
        <dbReference type="Proteomes" id="UP000236447"/>
    </source>
</evidence>
<dbReference type="InterPro" id="IPR036641">
    <property type="entry name" value="HPT_dom_sf"/>
</dbReference>
<evidence type="ECO:0000313" key="1">
    <source>
        <dbReference type="EMBL" id="AUQ96030.1"/>
    </source>
</evidence>
<dbReference type="EMBL" id="CP010705">
    <property type="protein sequence ID" value="AUQ96030.1"/>
    <property type="molecule type" value="Genomic_DNA"/>
</dbReference>
<dbReference type="Proteomes" id="UP000236536">
    <property type="component" value="Chromosome"/>
</dbReference>
<dbReference type="SUPFAM" id="SSF47226">
    <property type="entry name" value="Histidine-containing phosphotransfer domain, HPT domain"/>
    <property type="match status" value="1"/>
</dbReference>
<sequence length="148" mass="16530">MTTSEAQVWPVPWGHEYMGFNVVAQILTVIHKENVRLDSDKLSDLYAQLGEAGAEDVVCRAIEELAVRLSHCERLWRQNDMANLRKSARSLIAIADQIGMTAMARVARDVTGAIDINDFAAVSATLFRLMRIGERSLTAVWEQQDLSV</sequence>
<proteinExistence type="predicted"/>
<reference evidence="1 4" key="3">
    <citation type="journal article" date="2017" name="Int. J. Syst. Evol. Microbiol.">
        <title>Adaptation of Surface-Associated Bacteria to the Open Ocean: A Genomically Distinct Subpopulation of Phaeobacter gallaeciensis Colonizes Pacific Mesozooplankton.</title>
        <authorList>
            <person name="Freese H.M."/>
            <person name="Methner A."/>
            <person name="Overmann J."/>
        </authorList>
    </citation>
    <scope>NUCLEOTIDE SEQUENCE [LARGE SCALE GENOMIC DNA]</scope>
    <source>
        <strain evidence="1 4">P66</strain>
    </source>
</reference>
<reference evidence="2 3" key="1">
    <citation type="journal article" date="2017" name="Front. Microbiol.">
        <title>Phaeobacter piscinae sp. nov., a species of the Roseobacter group and potential aquaculture probiont.</title>
        <authorList>
            <person name="Sonnenschein E.C."/>
            <person name="Phippen C.B.W."/>
            <person name="Nielsen K.F."/>
            <person name="Mateiu R.V."/>
            <person name="Melchiorsen J."/>
            <person name="Gram L."/>
            <person name="Overmann J."/>
            <person name="Freese H.M."/>
        </authorList>
    </citation>
    <scope>NUCLEOTIDE SEQUENCE [LARGE SCALE GENOMIC DNA]</scope>
    <source>
        <strain evidence="2 3">P88</strain>
    </source>
</reference>
<dbReference type="AlphaFoldDB" id="A0A2I7GTY6"/>
<organism evidence="2 3">
    <name type="scientific">Phaeobacter inhibens</name>
    <dbReference type="NCBI Taxonomy" id="221822"/>
    <lineage>
        <taxon>Bacteria</taxon>
        <taxon>Pseudomonadati</taxon>
        <taxon>Pseudomonadota</taxon>
        <taxon>Alphaproteobacteria</taxon>
        <taxon>Rhodobacterales</taxon>
        <taxon>Roseobacteraceae</taxon>
        <taxon>Phaeobacter</taxon>
    </lineage>
</organism>
<dbReference type="Proteomes" id="UP000236447">
    <property type="component" value="Chromosome"/>
</dbReference>
<dbReference type="EMBL" id="CP010725">
    <property type="protein sequence ID" value="AUQ97533.1"/>
    <property type="molecule type" value="Genomic_DNA"/>
</dbReference>
<protein>
    <submittedName>
        <fullName evidence="2">Uncharacterized protein</fullName>
    </submittedName>
</protein>
<keyword evidence="4" id="KW-1185">Reference proteome</keyword>
<reference evidence="3 4" key="2">
    <citation type="journal article" date="2017" name="Genome Biol. Evol.">
        <title>Trajectories and Drivers of Genome Evolution in Surface-Associated Marine Phaeobacter.</title>
        <authorList>
            <person name="Freese H.M."/>
            <person name="Sikorski J."/>
            <person name="Bunk B."/>
            <person name="Scheuner C."/>
            <person name="Meier-Kolthoff J.P."/>
            <person name="Sproer C."/>
            <person name="Gram L."/>
            <person name="Overmann J."/>
        </authorList>
    </citation>
    <scope>NUCLEOTIDE SEQUENCE [LARGE SCALE GENOMIC DNA]</scope>
    <source>
        <strain evidence="1 4">P66</strain>
        <strain evidence="2 3">P88</strain>
    </source>
</reference>
<dbReference type="GO" id="GO:0000160">
    <property type="term" value="P:phosphorelay signal transduction system"/>
    <property type="evidence" value="ECO:0007669"/>
    <property type="project" value="InterPro"/>
</dbReference>
<evidence type="ECO:0000313" key="4">
    <source>
        <dbReference type="Proteomes" id="UP000236536"/>
    </source>
</evidence>
<evidence type="ECO:0000313" key="2">
    <source>
        <dbReference type="EMBL" id="AUQ97533.1"/>
    </source>
</evidence>
<gene>
    <name evidence="1" type="ORF">PhaeoP66_03288</name>
    <name evidence="2" type="ORF">PhaeoP88_00121</name>
</gene>